<evidence type="ECO:0000313" key="1">
    <source>
        <dbReference type="EMBL" id="QWS34755.1"/>
    </source>
</evidence>
<reference evidence="1" key="1">
    <citation type="submission" date="2021-06" db="EMBL/GenBank/DDBJ databases">
        <authorList>
            <person name="Ellington A.J."/>
            <person name="Bryan N.C."/>
            <person name="Christner B.C."/>
            <person name="Reisch C.R."/>
        </authorList>
    </citation>
    <scope>NUCLEOTIDE SEQUENCE</scope>
    <source>
        <strain evidence="1">L6-1</strain>
    </source>
</reference>
<organism evidence="1 2">
    <name type="scientific">Curtobacterium aetherium</name>
    <dbReference type="NCBI Taxonomy" id="2841594"/>
    <lineage>
        <taxon>Bacteria</taxon>
        <taxon>Bacillati</taxon>
        <taxon>Actinomycetota</taxon>
        <taxon>Actinomycetes</taxon>
        <taxon>Micrococcales</taxon>
        <taxon>Microbacteriaceae</taxon>
        <taxon>Curtobacterium</taxon>
    </lineage>
</organism>
<protein>
    <submittedName>
        <fullName evidence="1">LysR family transcriptional regulator</fullName>
    </submittedName>
</protein>
<proteinExistence type="predicted"/>
<sequence>MDDIDPQLLRVLRAVADGGSITRAATALGSSQPAVSQLLTRAEQRLGHALVLRGGRGATLTHAGQVLADHALHVQAALTAAREDLDAVGGLTRGRVRLAGFPSASSTLVPAVLARLASTAPSVATSYVEVEPPEALDLVRSGEVDVALTFTHVGDDTGVDAALLSRPLGRDPLALVTPRTGAASGARTASGAEAASGPGAARGAGPASGAGPTGAPTSATAGPVDLAALRHARWIGGCPRCRGHLLASCAASGFTPDIVLETDNAAAVVGLVAAGLGVALLPRLALVTTVLPPQVEVAPADDDLARRVEVVVARGAERVPSVRATLEAVRAAAHLLDGPLPG</sequence>
<keyword evidence="2" id="KW-1185">Reference proteome</keyword>
<dbReference type="Proteomes" id="UP000681794">
    <property type="component" value="Chromosome"/>
</dbReference>
<evidence type="ECO:0000313" key="2">
    <source>
        <dbReference type="Proteomes" id="UP000681794"/>
    </source>
</evidence>
<dbReference type="EMBL" id="CP076544">
    <property type="protein sequence ID" value="QWS34755.1"/>
    <property type="molecule type" value="Genomic_DNA"/>
</dbReference>
<accession>A0ACD1E795</accession>
<name>A0ACD1E795_9MICO</name>
<gene>
    <name evidence="1" type="ORF">KM842_06380</name>
</gene>